<dbReference type="OrthoDB" id="27911at2759"/>
<evidence type="ECO:0000256" key="9">
    <source>
        <dbReference type="ARBA" id="ARBA00022737"/>
    </source>
</evidence>
<dbReference type="InterPro" id="IPR015943">
    <property type="entry name" value="WD40/YVTN_repeat-like_dom_sf"/>
</dbReference>
<keyword evidence="10" id="KW-0539">Nucleus</keyword>
<dbReference type="CTD" id="55250"/>
<feature type="repeat" description="WD" evidence="11">
    <location>
        <begin position="281"/>
        <end position="315"/>
    </location>
</feature>
<dbReference type="PROSITE" id="PS50082">
    <property type="entry name" value="WD_REPEATS_2"/>
    <property type="match status" value="5"/>
</dbReference>
<evidence type="ECO:0000256" key="7">
    <source>
        <dbReference type="ARBA" id="ARBA00022574"/>
    </source>
</evidence>
<keyword evidence="6" id="KW-0963">Cytoplasm</keyword>
<protein>
    <recommendedName>
        <fullName evidence="5">Elongator complex protein 2</fullName>
    </recommendedName>
</protein>
<dbReference type="GeneID" id="111599192"/>
<evidence type="ECO:0000313" key="12">
    <source>
        <dbReference type="Proteomes" id="UP000504633"/>
    </source>
</evidence>
<dbReference type="PANTHER" id="PTHR44111:SF1">
    <property type="entry name" value="ELONGATOR COMPLEX PROTEIN 2"/>
    <property type="match status" value="1"/>
</dbReference>
<evidence type="ECO:0000256" key="5">
    <source>
        <dbReference type="ARBA" id="ARBA00020267"/>
    </source>
</evidence>
<dbReference type="Gene3D" id="2.130.10.10">
    <property type="entry name" value="YVTN repeat-like/Quinoprotein amine dehydrogenase"/>
    <property type="match status" value="4"/>
</dbReference>
<dbReference type="FunFam" id="2.130.10.10:FF:002203">
    <property type="entry name" value="Probable elongator complex protein 2"/>
    <property type="match status" value="1"/>
</dbReference>
<keyword evidence="9" id="KW-0677">Repeat</keyword>
<feature type="repeat" description="WD" evidence="11">
    <location>
        <begin position="53"/>
        <end position="93"/>
    </location>
</feature>
<dbReference type="UniPathway" id="UPA00988"/>
<dbReference type="PANTHER" id="PTHR44111">
    <property type="entry name" value="ELONGATOR COMPLEX PROTEIN 2"/>
    <property type="match status" value="1"/>
</dbReference>
<dbReference type="InterPro" id="IPR036322">
    <property type="entry name" value="WD40_repeat_dom_sf"/>
</dbReference>
<dbReference type="FunFam" id="2.130.10.10:FF:000400">
    <property type="entry name" value="Elongator acetyltransferase complex subunit 2"/>
    <property type="match status" value="1"/>
</dbReference>
<dbReference type="GO" id="GO:0002098">
    <property type="term" value="P:tRNA wobble uridine modification"/>
    <property type="evidence" value="ECO:0007669"/>
    <property type="project" value="InterPro"/>
</dbReference>
<name>A0A6J1LXV7_DROHY</name>
<dbReference type="KEGG" id="dhe:111599192"/>
<dbReference type="AlphaFoldDB" id="A0A6J1LXV7"/>
<keyword evidence="7 11" id="KW-0853">WD repeat</keyword>
<proteinExistence type="inferred from homology"/>
<comment type="pathway">
    <text evidence="3">tRNA modification; 5-methoxycarbonylmethyl-2-thiouridine-tRNA biosynthesis.</text>
</comment>
<gene>
    <name evidence="13" type="primary">LOC111599192</name>
</gene>
<dbReference type="RefSeq" id="XP_023170552.2">
    <property type="nucleotide sequence ID" value="XM_023314784.2"/>
</dbReference>
<evidence type="ECO:0000256" key="10">
    <source>
        <dbReference type="ARBA" id="ARBA00023242"/>
    </source>
</evidence>
<dbReference type="SUPFAM" id="SSF50978">
    <property type="entry name" value="WD40 repeat-like"/>
    <property type="match status" value="2"/>
</dbReference>
<evidence type="ECO:0000313" key="13">
    <source>
        <dbReference type="RefSeq" id="XP_023170552.2"/>
    </source>
</evidence>
<dbReference type="InterPro" id="IPR037289">
    <property type="entry name" value="Elp2"/>
</dbReference>
<dbReference type="OMA" id="ENFRHIS"/>
<keyword evidence="12" id="KW-1185">Reference proteome</keyword>
<accession>A0A6J1LXV7</accession>
<feature type="repeat" description="WD" evidence="11">
    <location>
        <begin position="651"/>
        <end position="692"/>
    </location>
</feature>
<keyword evidence="8" id="KW-0819">tRNA processing</keyword>
<evidence type="ECO:0000256" key="6">
    <source>
        <dbReference type="ARBA" id="ARBA00022490"/>
    </source>
</evidence>
<evidence type="ECO:0000256" key="11">
    <source>
        <dbReference type="PROSITE-ProRule" id="PRU00221"/>
    </source>
</evidence>
<dbReference type="Proteomes" id="UP000504633">
    <property type="component" value="Unplaced"/>
</dbReference>
<dbReference type="InterPro" id="IPR001680">
    <property type="entry name" value="WD40_rpt"/>
</dbReference>
<feature type="repeat" description="WD" evidence="11">
    <location>
        <begin position="598"/>
        <end position="630"/>
    </location>
</feature>
<feature type="repeat" description="WD" evidence="11">
    <location>
        <begin position="200"/>
        <end position="236"/>
    </location>
</feature>
<organism evidence="12 13">
    <name type="scientific">Drosophila hydei</name>
    <name type="common">Fruit fly</name>
    <dbReference type="NCBI Taxonomy" id="7224"/>
    <lineage>
        <taxon>Eukaryota</taxon>
        <taxon>Metazoa</taxon>
        <taxon>Ecdysozoa</taxon>
        <taxon>Arthropoda</taxon>
        <taxon>Hexapoda</taxon>
        <taxon>Insecta</taxon>
        <taxon>Pterygota</taxon>
        <taxon>Neoptera</taxon>
        <taxon>Endopterygota</taxon>
        <taxon>Diptera</taxon>
        <taxon>Brachycera</taxon>
        <taxon>Muscomorpha</taxon>
        <taxon>Ephydroidea</taxon>
        <taxon>Drosophilidae</taxon>
        <taxon>Drosophila</taxon>
    </lineage>
</organism>
<dbReference type="Pfam" id="PF00400">
    <property type="entry name" value="WD40"/>
    <property type="match status" value="7"/>
</dbReference>
<evidence type="ECO:0000256" key="4">
    <source>
        <dbReference type="ARBA" id="ARBA00005881"/>
    </source>
</evidence>
<dbReference type="PROSITE" id="PS50294">
    <property type="entry name" value="WD_REPEATS_REGION"/>
    <property type="match status" value="1"/>
</dbReference>
<dbReference type="GO" id="GO:0033588">
    <property type="term" value="C:elongator holoenzyme complex"/>
    <property type="evidence" value="ECO:0007669"/>
    <property type="project" value="InterPro"/>
</dbReference>
<dbReference type="SMART" id="SM00320">
    <property type="entry name" value="WD40"/>
    <property type="match status" value="9"/>
</dbReference>
<evidence type="ECO:0000256" key="1">
    <source>
        <dbReference type="ARBA" id="ARBA00004123"/>
    </source>
</evidence>
<evidence type="ECO:0000256" key="2">
    <source>
        <dbReference type="ARBA" id="ARBA00004496"/>
    </source>
</evidence>
<dbReference type="SUPFAM" id="SSF101908">
    <property type="entry name" value="Putative isomerase YbhE"/>
    <property type="match status" value="1"/>
</dbReference>
<reference evidence="13" key="1">
    <citation type="submission" date="2025-08" db="UniProtKB">
        <authorList>
            <consortium name="RefSeq"/>
        </authorList>
    </citation>
    <scope>IDENTIFICATION</scope>
    <source>
        <strain evidence="13">15085-1641.00</strain>
        <tissue evidence="13">Whole body</tissue>
    </source>
</reference>
<comment type="subcellular location">
    <subcellularLocation>
        <location evidence="2">Cytoplasm</location>
    </subcellularLocation>
    <subcellularLocation>
        <location evidence="1">Nucleus</location>
    </subcellularLocation>
</comment>
<comment type="similarity">
    <text evidence="4">Belongs to the WD repeat ELP2 family.</text>
</comment>
<dbReference type="GO" id="GO:0005634">
    <property type="term" value="C:nucleus"/>
    <property type="evidence" value="ECO:0007669"/>
    <property type="project" value="UniProtKB-SubCell"/>
</dbReference>
<evidence type="ECO:0000256" key="8">
    <source>
        <dbReference type="ARBA" id="ARBA00022694"/>
    </source>
</evidence>
<evidence type="ECO:0000256" key="3">
    <source>
        <dbReference type="ARBA" id="ARBA00005043"/>
    </source>
</evidence>
<sequence length="795" mass="88909">MQVTNLYTSVACNRTTECADWGPSGLIAYGACNAIAVLDPRYNGNSAKILFTLVEHTKRVNTVKWLDAQHLISGADDGNAVLWQLDKESAINHILLKGHTSGVNAVDGVLRSNGTWLLATAAADNCLKLWHLPADKQINCFQTVKLDGGFCLTLRLTLLPKTEQVLLAFSTDEETVALWAEQSAGSGDTTAGQFNCVHKLSGHEDWVRGLDFVCDGDDLLLASGSQDNFIRLWRIEPRGNEQPIQKNILDVLNDNDELRVEEKLLQLGGETWYAISLESVLYGHEGWVYGVHWHKNEKQELRLLSASIDKTVIVWAPTELGVWLEQVRVGEVGGNSMGFYGGKFAHDGRSIMAHSYQGGFHIWNQSQDQPQLWTSNVIVGGHYGQVRDLAWEHDGAYLMTVSADQTTRLHAPWLQPDKPTTWHELARPQVHGYDMQSLALLSRYKFASGAEEKIVRTFQAPANFIENFRHISGVTNDAAGDALLDSLPKGASVPSLGLSNKAVYKVDTAAEATTTAKDEYPDNYFVPITLQTPPQEETLMQNTLWPELQKLYGHGYEIYALAATADGQLLASTCRASNAEHAQIILWNTSNWKQLQKLPGHQLTVTQLRFSPDARYLLSVSRDRRWFLYERQQTDEPLGSYVPVANTDNSNGVHTRIIWSCDWSHDGKYFVTSSREGKVVAWTQTEQESTSSSLNGWQAAATLELKQESITAVSFAHSFLDKQDGVYVLALGTERGSIKIYQLHKGQWQLRCELEKNRAHHLTVKRLQFRPGQQQLQLASCGEDHLVRIYDISLR</sequence>
<dbReference type="GO" id="GO:0005737">
    <property type="term" value="C:cytoplasm"/>
    <property type="evidence" value="ECO:0007669"/>
    <property type="project" value="UniProtKB-SubCell"/>
</dbReference>